<evidence type="ECO:0000256" key="16">
    <source>
        <dbReference type="ARBA" id="ARBA00083229"/>
    </source>
</evidence>
<dbReference type="Proteomes" id="UP000791440">
    <property type="component" value="Unassembled WGS sequence"/>
</dbReference>
<dbReference type="SUPFAM" id="SSF51445">
    <property type="entry name" value="(Trans)glycosidases"/>
    <property type="match status" value="1"/>
</dbReference>
<dbReference type="AlphaFoldDB" id="A0A921YWI1"/>
<dbReference type="EC" id="3.2.1.46" evidence="2"/>
<dbReference type="InterPro" id="IPR001360">
    <property type="entry name" value="Glyco_hydro_1"/>
</dbReference>
<keyword evidence="17" id="KW-0732">Signal</keyword>
<evidence type="ECO:0000256" key="3">
    <source>
        <dbReference type="ARBA" id="ARBA00012744"/>
    </source>
</evidence>
<evidence type="ECO:0000256" key="7">
    <source>
        <dbReference type="ARBA" id="ARBA00048813"/>
    </source>
</evidence>
<dbReference type="EC" id="3.2.1.21" evidence="3"/>
<name>A0A921YWI1_MANSE</name>
<evidence type="ECO:0000256" key="9">
    <source>
        <dbReference type="ARBA" id="ARBA00051414"/>
    </source>
</evidence>
<keyword evidence="5" id="KW-0326">Glycosidase</keyword>
<evidence type="ECO:0000256" key="1">
    <source>
        <dbReference type="ARBA" id="ARBA00000448"/>
    </source>
</evidence>
<evidence type="ECO:0000256" key="4">
    <source>
        <dbReference type="ARBA" id="ARBA00022801"/>
    </source>
</evidence>
<comment type="catalytic activity">
    <reaction evidence="8">
        <text>beta-D-galactosyl-(1&lt;-&gt;1')-N-octadecanoylsphing-4-enine + H2O = N-octadecanoylsphing-4-enine + D-galactose</text>
        <dbReference type="Rhea" id="RHEA:59292"/>
        <dbReference type="ChEBI" id="CHEBI:4139"/>
        <dbReference type="ChEBI" id="CHEBI:15377"/>
        <dbReference type="ChEBI" id="CHEBI:72961"/>
        <dbReference type="ChEBI" id="CHEBI:84720"/>
    </reaction>
    <physiologicalReaction direction="left-to-right" evidence="8">
        <dbReference type="Rhea" id="RHEA:59293"/>
    </physiologicalReaction>
</comment>
<proteinExistence type="inferred from homology"/>
<dbReference type="GO" id="GO:0004336">
    <property type="term" value="F:galactosylceramidase activity"/>
    <property type="evidence" value="ECO:0007669"/>
    <property type="project" value="UniProtKB-EC"/>
</dbReference>
<feature type="signal peptide" evidence="17">
    <location>
        <begin position="1"/>
        <end position="17"/>
    </location>
</feature>
<evidence type="ECO:0000256" key="2">
    <source>
        <dbReference type="ARBA" id="ARBA00012657"/>
    </source>
</evidence>
<comment type="catalytic activity">
    <reaction evidence="10">
        <text>beta-D-glucosyl-(1&lt;-&gt;1)-N-octadecanoylsphing-4-enine + H2O = N-octadecanoylsphing-4-enine + D-glucose</text>
        <dbReference type="Rhea" id="RHEA:59284"/>
        <dbReference type="ChEBI" id="CHEBI:4167"/>
        <dbReference type="ChEBI" id="CHEBI:15377"/>
        <dbReference type="ChEBI" id="CHEBI:72961"/>
        <dbReference type="ChEBI" id="CHEBI:84719"/>
    </reaction>
    <physiologicalReaction direction="left-to-right" evidence="10">
        <dbReference type="Rhea" id="RHEA:59285"/>
    </physiologicalReaction>
</comment>
<evidence type="ECO:0000256" key="10">
    <source>
        <dbReference type="ARBA" id="ARBA00051666"/>
    </source>
</evidence>
<comment type="catalytic activity">
    <reaction evidence="7">
        <text>beta-D-galactosyl-(1&lt;-&gt;1)-sphing-4-enine + H2O = sphing-4-enine + D-galactose</text>
        <dbReference type="Rhea" id="RHEA:43908"/>
        <dbReference type="ChEBI" id="CHEBI:4139"/>
        <dbReference type="ChEBI" id="CHEBI:15377"/>
        <dbReference type="ChEBI" id="CHEBI:57756"/>
        <dbReference type="ChEBI" id="CHEBI:57934"/>
    </reaction>
    <physiologicalReaction direction="left-to-right" evidence="7">
        <dbReference type="Rhea" id="RHEA:43909"/>
    </physiologicalReaction>
</comment>
<evidence type="ECO:0000256" key="11">
    <source>
        <dbReference type="ARBA" id="ARBA00052085"/>
    </source>
</evidence>
<dbReference type="GO" id="GO:0016052">
    <property type="term" value="P:carbohydrate catabolic process"/>
    <property type="evidence" value="ECO:0007669"/>
    <property type="project" value="UniProtKB-ARBA"/>
</dbReference>
<evidence type="ECO:0000256" key="14">
    <source>
        <dbReference type="ARBA" id="ARBA00079026"/>
    </source>
</evidence>
<accession>A0A921YWI1</accession>
<protein>
    <recommendedName>
        <fullName evidence="13">Cytosolic beta-glucosidase</fullName>
        <ecNumber evidence="3">3.2.1.21</ecNumber>
        <ecNumber evidence="2">3.2.1.46</ecNumber>
    </recommendedName>
    <alternativeName>
        <fullName evidence="14">Cytosolic galactosylceramidase</fullName>
    </alternativeName>
    <alternativeName>
        <fullName evidence="16">Cytosolic glucosylceramidase</fullName>
    </alternativeName>
    <alternativeName>
        <fullName evidence="15">Cytosolic glycosylceramidase</fullName>
    </alternativeName>
</protein>
<reference evidence="18" key="2">
    <citation type="submission" date="2020-12" db="EMBL/GenBank/DDBJ databases">
        <authorList>
            <person name="Kanost M."/>
        </authorList>
    </citation>
    <scope>NUCLEOTIDE SEQUENCE</scope>
</reference>
<evidence type="ECO:0000256" key="6">
    <source>
        <dbReference type="ARBA" id="ARBA00033698"/>
    </source>
</evidence>
<gene>
    <name evidence="18" type="ORF">O3G_MSEX004168</name>
</gene>
<evidence type="ECO:0000256" key="13">
    <source>
        <dbReference type="ARBA" id="ARBA00068094"/>
    </source>
</evidence>
<dbReference type="PANTHER" id="PTHR10353:SF36">
    <property type="entry name" value="LP05116P"/>
    <property type="match status" value="1"/>
</dbReference>
<dbReference type="PANTHER" id="PTHR10353">
    <property type="entry name" value="GLYCOSYL HYDROLASE"/>
    <property type="match status" value="1"/>
</dbReference>
<comment type="catalytic activity">
    <reaction evidence="11">
        <text>beta-D-glucosyl-(1&lt;-&gt;1)-sphing-4-enine + H2O = sphing-4-enine + D-glucose</text>
        <dbReference type="Rhea" id="RHEA:59288"/>
        <dbReference type="ChEBI" id="CHEBI:4167"/>
        <dbReference type="ChEBI" id="CHEBI:15377"/>
        <dbReference type="ChEBI" id="CHEBI:57756"/>
        <dbReference type="ChEBI" id="CHEBI:83992"/>
    </reaction>
    <physiologicalReaction direction="left-to-right" evidence="11">
        <dbReference type="Rhea" id="RHEA:59289"/>
    </physiologicalReaction>
</comment>
<evidence type="ECO:0000256" key="5">
    <source>
        <dbReference type="ARBA" id="ARBA00023295"/>
    </source>
</evidence>
<keyword evidence="4" id="KW-0378">Hydrolase</keyword>
<comment type="catalytic activity">
    <reaction evidence="1">
        <text>Hydrolysis of terminal, non-reducing beta-D-glucosyl residues with release of beta-D-glucose.</text>
        <dbReference type="EC" id="3.2.1.21"/>
    </reaction>
</comment>
<comment type="caution">
    <text evidence="18">The sequence shown here is derived from an EMBL/GenBank/DDBJ whole genome shotgun (WGS) entry which is preliminary data.</text>
</comment>
<keyword evidence="19" id="KW-1185">Reference proteome</keyword>
<evidence type="ECO:0000256" key="12">
    <source>
        <dbReference type="ARBA" id="ARBA00060858"/>
    </source>
</evidence>
<reference evidence="18" key="1">
    <citation type="journal article" date="2016" name="Insect Biochem. Mol. Biol.">
        <title>Multifaceted biological insights from a draft genome sequence of the tobacco hornworm moth, Manduca sexta.</title>
        <authorList>
            <person name="Kanost M.R."/>
            <person name="Arrese E.L."/>
            <person name="Cao X."/>
            <person name="Chen Y.R."/>
            <person name="Chellapilla S."/>
            <person name="Goldsmith M.R."/>
            <person name="Grosse-Wilde E."/>
            <person name="Heckel D.G."/>
            <person name="Herndon N."/>
            <person name="Jiang H."/>
            <person name="Papanicolaou A."/>
            <person name="Qu J."/>
            <person name="Soulages J.L."/>
            <person name="Vogel H."/>
            <person name="Walters J."/>
            <person name="Waterhouse R.M."/>
            <person name="Ahn S.J."/>
            <person name="Almeida F.C."/>
            <person name="An C."/>
            <person name="Aqrawi P."/>
            <person name="Bretschneider A."/>
            <person name="Bryant W.B."/>
            <person name="Bucks S."/>
            <person name="Chao H."/>
            <person name="Chevignon G."/>
            <person name="Christen J.M."/>
            <person name="Clarke D.F."/>
            <person name="Dittmer N.T."/>
            <person name="Ferguson L.C.F."/>
            <person name="Garavelou S."/>
            <person name="Gordon K.H.J."/>
            <person name="Gunaratna R.T."/>
            <person name="Han Y."/>
            <person name="Hauser F."/>
            <person name="He Y."/>
            <person name="Heidel-Fischer H."/>
            <person name="Hirsh A."/>
            <person name="Hu Y."/>
            <person name="Jiang H."/>
            <person name="Kalra D."/>
            <person name="Klinner C."/>
            <person name="Konig C."/>
            <person name="Kovar C."/>
            <person name="Kroll A.R."/>
            <person name="Kuwar S.S."/>
            <person name="Lee S.L."/>
            <person name="Lehman R."/>
            <person name="Li K."/>
            <person name="Li Z."/>
            <person name="Liang H."/>
            <person name="Lovelace S."/>
            <person name="Lu Z."/>
            <person name="Mansfield J.H."/>
            <person name="McCulloch K.J."/>
            <person name="Mathew T."/>
            <person name="Morton B."/>
            <person name="Muzny D.M."/>
            <person name="Neunemann D."/>
            <person name="Ongeri F."/>
            <person name="Pauchet Y."/>
            <person name="Pu L.L."/>
            <person name="Pyrousis I."/>
            <person name="Rao X.J."/>
            <person name="Redding A."/>
            <person name="Roesel C."/>
            <person name="Sanchez-Gracia A."/>
            <person name="Schaack S."/>
            <person name="Shukla A."/>
            <person name="Tetreau G."/>
            <person name="Wang Y."/>
            <person name="Xiong G.H."/>
            <person name="Traut W."/>
            <person name="Walsh T.K."/>
            <person name="Worley K.C."/>
            <person name="Wu D."/>
            <person name="Wu W."/>
            <person name="Wu Y.Q."/>
            <person name="Zhang X."/>
            <person name="Zou Z."/>
            <person name="Zucker H."/>
            <person name="Briscoe A.D."/>
            <person name="Burmester T."/>
            <person name="Clem R.J."/>
            <person name="Feyereisen R."/>
            <person name="Grimmelikhuijzen C.J.P."/>
            <person name="Hamodrakas S.J."/>
            <person name="Hansson B.S."/>
            <person name="Huguet E."/>
            <person name="Jermiin L.S."/>
            <person name="Lan Q."/>
            <person name="Lehman H.K."/>
            <person name="Lorenzen M."/>
            <person name="Merzendorfer H."/>
            <person name="Michalopoulos I."/>
            <person name="Morton D.B."/>
            <person name="Muthukrishnan S."/>
            <person name="Oakeshott J.G."/>
            <person name="Palmer W."/>
            <person name="Park Y."/>
            <person name="Passarelli A.L."/>
            <person name="Rozas J."/>
            <person name="Schwartz L.M."/>
            <person name="Smith W."/>
            <person name="Southgate A."/>
            <person name="Vilcinskas A."/>
            <person name="Vogt R."/>
            <person name="Wang P."/>
            <person name="Werren J."/>
            <person name="Yu X.Q."/>
            <person name="Zhou J.J."/>
            <person name="Brown S.J."/>
            <person name="Scherer S.E."/>
            <person name="Richards S."/>
            <person name="Blissard G.W."/>
        </authorList>
    </citation>
    <scope>NUCLEOTIDE SEQUENCE</scope>
</reference>
<dbReference type="FunFam" id="3.20.20.80:FF:000011">
    <property type="entry name" value="Cytosolic beta-glucosidase"/>
    <property type="match status" value="1"/>
</dbReference>
<dbReference type="Pfam" id="PF00232">
    <property type="entry name" value="Glyco_hydro_1"/>
    <property type="match status" value="1"/>
</dbReference>
<evidence type="ECO:0000313" key="18">
    <source>
        <dbReference type="EMBL" id="KAG6445892.1"/>
    </source>
</evidence>
<comment type="catalytic activity">
    <reaction evidence="6">
        <text>a beta-D-galactosyl-(1&lt;-&gt;1')-N-acylsphing-4-enine + H2O = an N-acylsphing-4-enine + D-galactose</text>
        <dbReference type="Rhea" id="RHEA:14297"/>
        <dbReference type="ChEBI" id="CHEBI:4139"/>
        <dbReference type="ChEBI" id="CHEBI:15377"/>
        <dbReference type="ChEBI" id="CHEBI:18390"/>
        <dbReference type="ChEBI" id="CHEBI:52639"/>
        <dbReference type="EC" id="3.2.1.46"/>
    </reaction>
    <physiologicalReaction direction="left-to-right" evidence="6">
        <dbReference type="Rhea" id="RHEA:14298"/>
    </physiologicalReaction>
</comment>
<dbReference type="PROSITE" id="PS00653">
    <property type="entry name" value="GLYCOSYL_HYDROL_F1_2"/>
    <property type="match status" value="1"/>
</dbReference>
<dbReference type="EMBL" id="JH668326">
    <property type="protein sequence ID" value="KAG6445892.1"/>
    <property type="molecule type" value="Genomic_DNA"/>
</dbReference>
<dbReference type="OrthoDB" id="65569at2759"/>
<comment type="similarity">
    <text evidence="12">Belongs to the glycosyl hydrolase 1 family. Klotho subfamily.</text>
</comment>
<feature type="chain" id="PRO_5036676360" description="Cytosolic beta-glucosidase" evidence="17">
    <location>
        <begin position="18"/>
        <end position="504"/>
    </location>
</feature>
<organism evidence="18 19">
    <name type="scientific">Manduca sexta</name>
    <name type="common">Tobacco hawkmoth</name>
    <name type="synonym">Tobacco hornworm</name>
    <dbReference type="NCBI Taxonomy" id="7130"/>
    <lineage>
        <taxon>Eukaryota</taxon>
        <taxon>Metazoa</taxon>
        <taxon>Ecdysozoa</taxon>
        <taxon>Arthropoda</taxon>
        <taxon>Hexapoda</taxon>
        <taxon>Insecta</taxon>
        <taxon>Pterygota</taxon>
        <taxon>Neoptera</taxon>
        <taxon>Endopterygota</taxon>
        <taxon>Lepidoptera</taxon>
        <taxon>Glossata</taxon>
        <taxon>Ditrysia</taxon>
        <taxon>Bombycoidea</taxon>
        <taxon>Sphingidae</taxon>
        <taxon>Sphinginae</taxon>
        <taxon>Sphingini</taxon>
        <taxon>Manduca</taxon>
    </lineage>
</organism>
<dbReference type="PRINTS" id="PR00131">
    <property type="entry name" value="GLHYDRLASE1"/>
</dbReference>
<evidence type="ECO:0000256" key="17">
    <source>
        <dbReference type="SAM" id="SignalP"/>
    </source>
</evidence>
<evidence type="ECO:0000256" key="8">
    <source>
        <dbReference type="ARBA" id="ARBA00050809"/>
    </source>
</evidence>
<dbReference type="InterPro" id="IPR017853">
    <property type="entry name" value="GH"/>
</dbReference>
<evidence type="ECO:0000256" key="15">
    <source>
        <dbReference type="ARBA" id="ARBA00081896"/>
    </source>
</evidence>
<comment type="catalytic activity">
    <reaction evidence="9">
        <text>a beta-D-xylosyl-(1&lt;-&gt;1')-N-acylsphing-4-enine + cholesterol = cholesteryl 3-beta-D-xyloside + an N-acylsphing-4-enine</text>
        <dbReference type="Rhea" id="RHEA:70239"/>
        <dbReference type="ChEBI" id="CHEBI:16113"/>
        <dbReference type="ChEBI" id="CHEBI:52639"/>
        <dbReference type="ChEBI" id="CHEBI:189067"/>
        <dbReference type="ChEBI" id="CHEBI:189068"/>
    </reaction>
    <physiologicalReaction direction="left-to-right" evidence="9">
        <dbReference type="Rhea" id="RHEA:70240"/>
    </physiologicalReaction>
    <physiologicalReaction direction="right-to-left" evidence="9">
        <dbReference type="Rhea" id="RHEA:70241"/>
    </physiologicalReaction>
</comment>
<dbReference type="GO" id="GO:0008422">
    <property type="term" value="F:beta-glucosidase activity"/>
    <property type="evidence" value="ECO:0007669"/>
    <property type="project" value="UniProtKB-EC"/>
</dbReference>
<dbReference type="Gene3D" id="3.20.20.80">
    <property type="entry name" value="Glycosidases"/>
    <property type="match status" value="1"/>
</dbReference>
<sequence length="504" mass="57637">MKTGLLCLCILITICTSASHQRRKFPEDFLFGVSTAAYQIEGAWNEDGKGENIWDYGIHNGVGNIVDMSNGDVAADSYHNYARDIEMMRELGIDVYRFSLSWSRLLPSGFADNINEAGIAYYNRLIDELLKYNITPMVTLYHWDLPQKLQELGGFANPLLGNWFEDYARVVFRSFGDRVKLWITFNEPREICLDGYGSDNKAPFLNAAGIADYICAKHLVIAHAKAYRLYVNEFKSTQKGKCGITFGVSSILPLTDSEEDRLAVELRRQGDLGIYTNPIFSKEGGFPKEFAERVAMKSSEQGYQRSRLPEFSDKEKEFVRGTSDFFGVNHYGGSFLSATDGIDDRVPSLNNDAPVAYHTPDDWPKSVSSWLMQMPNSLNITLARLHADYNNIEFYVTENGWSTYKGLNDDDRVRYFRAAWESALDAIEHGVNLKGYMAWSLMDNFEWAQGYSERFGLYEVDFEDPARTRTPRKSAFIYKNLLKTRYVDHDYEPENYIMSIDEGH</sequence>
<evidence type="ECO:0000313" key="19">
    <source>
        <dbReference type="Proteomes" id="UP000791440"/>
    </source>
</evidence>
<dbReference type="InterPro" id="IPR033132">
    <property type="entry name" value="GH_1_N_CS"/>
</dbReference>